<dbReference type="InterPro" id="IPR004821">
    <property type="entry name" value="Cyt_trans-like"/>
</dbReference>
<feature type="domain" description="Cytidyltransferase-like" evidence="3">
    <location>
        <begin position="12"/>
        <end position="136"/>
    </location>
</feature>
<gene>
    <name evidence="4" type="ORF">SAMN02745247_00647</name>
</gene>
<protein>
    <submittedName>
        <fullName evidence="4">Glycerol-3-phosphate cytidylyltransferase</fullName>
    </submittedName>
</protein>
<dbReference type="GO" id="GO:0016779">
    <property type="term" value="F:nucleotidyltransferase activity"/>
    <property type="evidence" value="ECO:0007669"/>
    <property type="project" value="UniProtKB-KW"/>
</dbReference>
<keyword evidence="1 4" id="KW-0808">Transferase</keyword>
<reference evidence="4 5" key="1">
    <citation type="submission" date="2016-12" db="EMBL/GenBank/DDBJ databases">
        <authorList>
            <person name="Song W.-J."/>
            <person name="Kurnit D.M."/>
        </authorList>
    </citation>
    <scope>NUCLEOTIDE SEQUENCE [LARGE SCALE GENOMIC DNA]</scope>
    <source>
        <strain evidence="4 5">DSM 14810</strain>
    </source>
</reference>
<dbReference type="PANTHER" id="PTHR43793:SF1">
    <property type="entry name" value="FAD SYNTHASE"/>
    <property type="match status" value="1"/>
</dbReference>
<sequence>MREKPKYKIGYTQGVYDMFHIGHLHIINSAAAMCEKLIVGVNSDALVEQYKNKKTVICQEDRAEIIRNLRNVDECVIADTLDKVEQYKKYKFDAVFIGDDWKGNERWIQTEKDLEPFGVDVVYLPHTPNISSTMLRVEIPNRVYEKD</sequence>
<dbReference type="Pfam" id="PF01467">
    <property type="entry name" value="CTP_transf_like"/>
    <property type="match status" value="1"/>
</dbReference>
<dbReference type="InterPro" id="IPR014729">
    <property type="entry name" value="Rossmann-like_a/b/a_fold"/>
</dbReference>
<name>A0A1M7RY64_9FIRM</name>
<dbReference type="AlphaFoldDB" id="A0A1M7RY64"/>
<dbReference type="EMBL" id="FRDH01000003">
    <property type="protein sequence ID" value="SHN51120.1"/>
    <property type="molecule type" value="Genomic_DNA"/>
</dbReference>
<dbReference type="Gene3D" id="3.40.50.620">
    <property type="entry name" value="HUPs"/>
    <property type="match status" value="1"/>
</dbReference>
<dbReference type="SUPFAM" id="SSF52374">
    <property type="entry name" value="Nucleotidylyl transferase"/>
    <property type="match status" value="1"/>
</dbReference>
<dbReference type="RefSeq" id="WP_143147364.1">
    <property type="nucleotide sequence ID" value="NZ_FRDH01000003.1"/>
</dbReference>
<evidence type="ECO:0000313" key="5">
    <source>
        <dbReference type="Proteomes" id="UP000184097"/>
    </source>
</evidence>
<dbReference type="NCBIfam" id="TIGR00125">
    <property type="entry name" value="cyt_tran_rel"/>
    <property type="match status" value="1"/>
</dbReference>
<evidence type="ECO:0000256" key="2">
    <source>
        <dbReference type="ARBA" id="ARBA00022695"/>
    </source>
</evidence>
<proteinExistence type="predicted"/>
<evidence type="ECO:0000256" key="1">
    <source>
        <dbReference type="ARBA" id="ARBA00022679"/>
    </source>
</evidence>
<evidence type="ECO:0000313" key="4">
    <source>
        <dbReference type="EMBL" id="SHN51120.1"/>
    </source>
</evidence>
<keyword evidence="2 4" id="KW-0548">Nucleotidyltransferase</keyword>
<accession>A0A1M7RY64</accession>
<evidence type="ECO:0000259" key="3">
    <source>
        <dbReference type="Pfam" id="PF01467"/>
    </source>
</evidence>
<dbReference type="Proteomes" id="UP000184097">
    <property type="component" value="Unassembled WGS sequence"/>
</dbReference>
<dbReference type="PANTHER" id="PTHR43793">
    <property type="entry name" value="FAD SYNTHASE"/>
    <property type="match status" value="1"/>
</dbReference>
<dbReference type="InterPro" id="IPR050385">
    <property type="entry name" value="Archaeal_FAD_synthase"/>
</dbReference>
<organism evidence="4 5">
    <name type="scientific">Butyrivibrio hungatei DSM 14810</name>
    <dbReference type="NCBI Taxonomy" id="1121132"/>
    <lineage>
        <taxon>Bacteria</taxon>
        <taxon>Bacillati</taxon>
        <taxon>Bacillota</taxon>
        <taxon>Clostridia</taxon>
        <taxon>Lachnospirales</taxon>
        <taxon>Lachnospiraceae</taxon>
        <taxon>Butyrivibrio</taxon>
    </lineage>
</organism>